<evidence type="ECO:0000313" key="6">
    <source>
        <dbReference type="EMBL" id="SKB06904.1"/>
    </source>
</evidence>
<dbReference type="EMBL" id="LT796768">
    <property type="protein sequence ID" value="SKB06904.1"/>
    <property type="molecule type" value="Genomic_DNA"/>
</dbReference>
<dbReference type="Pfam" id="PF17754">
    <property type="entry name" value="TetR_C_14"/>
    <property type="match status" value="1"/>
</dbReference>
<keyword evidence="2 4" id="KW-0238">DNA-binding</keyword>
<dbReference type="InterPro" id="IPR001647">
    <property type="entry name" value="HTH_TetR"/>
</dbReference>
<dbReference type="PANTHER" id="PTHR30055">
    <property type="entry name" value="HTH-TYPE TRANSCRIPTIONAL REGULATOR RUTR"/>
    <property type="match status" value="1"/>
</dbReference>
<dbReference type="PROSITE" id="PS50977">
    <property type="entry name" value="HTH_TETR_2"/>
    <property type="match status" value="1"/>
</dbReference>
<evidence type="ECO:0000256" key="1">
    <source>
        <dbReference type="ARBA" id="ARBA00023015"/>
    </source>
</evidence>
<evidence type="ECO:0000256" key="2">
    <source>
        <dbReference type="ARBA" id="ARBA00023125"/>
    </source>
</evidence>
<dbReference type="AlphaFoldDB" id="A0A1T4YYR9"/>
<keyword evidence="3" id="KW-0804">Transcription</keyword>
<reference evidence="7" key="1">
    <citation type="submission" date="2017-02" db="EMBL/GenBank/DDBJ databases">
        <authorList>
            <person name="Varghese N."/>
            <person name="Submissions S."/>
        </authorList>
    </citation>
    <scope>NUCLEOTIDE SEQUENCE [LARGE SCALE GENOMIC DNA]</scope>
    <source>
        <strain evidence="7">9H-4</strain>
    </source>
</reference>
<feature type="DNA-binding region" description="H-T-H motif" evidence="4">
    <location>
        <begin position="37"/>
        <end position="56"/>
    </location>
</feature>
<protein>
    <submittedName>
        <fullName evidence="6">Transcriptional regulator, TetR family</fullName>
    </submittedName>
</protein>
<evidence type="ECO:0000313" key="7">
    <source>
        <dbReference type="Proteomes" id="UP000191040"/>
    </source>
</evidence>
<dbReference type="SUPFAM" id="SSF46689">
    <property type="entry name" value="Homeodomain-like"/>
    <property type="match status" value="1"/>
</dbReference>
<dbReference type="Proteomes" id="UP000191040">
    <property type="component" value="Chromosome I"/>
</dbReference>
<evidence type="ECO:0000256" key="4">
    <source>
        <dbReference type="PROSITE-ProRule" id="PRU00335"/>
    </source>
</evidence>
<dbReference type="GO" id="GO:0000976">
    <property type="term" value="F:transcription cis-regulatory region binding"/>
    <property type="evidence" value="ECO:0007669"/>
    <property type="project" value="TreeGrafter"/>
</dbReference>
<keyword evidence="1" id="KW-0805">Transcription regulation</keyword>
<name>A0A1T4YYR9_9ACTN</name>
<dbReference type="GO" id="GO:0003700">
    <property type="term" value="F:DNA-binding transcription factor activity"/>
    <property type="evidence" value="ECO:0007669"/>
    <property type="project" value="TreeGrafter"/>
</dbReference>
<sequence length="200" mass="22093">MHSMAQSASSTRRERTLAAIVRCARQLTDQCGLDGFTMEELAEASGVSRRTLFNYVPGKLDAVLGPDERPDETIVSTFLSGGPTGDLLVDVKELVRASLEADVPDPAELDVLRRTLRQDTRLMEAVHERFVDRARMLSEAIAHREGKAVDPLEVRLIGNLILTWCDTALDESLADPSQTMAHHFDRVFTATSALFGTRRA</sequence>
<proteinExistence type="predicted"/>
<dbReference type="InterPro" id="IPR050109">
    <property type="entry name" value="HTH-type_TetR-like_transc_reg"/>
</dbReference>
<dbReference type="InterPro" id="IPR009057">
    <property type="entry name" value="Homeodomain-like_sf"/>
</dbReference>
<organism evidence="6 7">
    <name type="scientific">Aeromicrobium choanae</name>
    <dbReference type="NCBI Taxonomy" id="1736691"/>
    <lineage>
        <taxon>Bacteria</taxon>
        <taxon>Bacillati</taxon>
        <taxon>Actinomycetota</taxon>
        <taxon>Actinomycetes</taxon>
        <taxon>Propionibacteriales</taxon>
        <taxon>Nocardioidaceae</taxon>
        <taxon>Aeromicrobium</taxon>
    </lineage>
</organism>
<dbReference type="Gene3D" id="1.10.357.10">
    <property type="entry name" value="Tetracycline Repressor, domain 2"/>
    <property type="match status" value="1"/>
</dbReference>
<dbReference type="PANTHER" id="PTHR30055:SF234">
    <property type="entry name" value="HTH-TYPE TRANSCRIPTIONAL REGULATOR BETI"/>
    <property type="match status" value="1"/>
</dbReference>
<dbReference type="STRING" id="1736691.SAMN06295964_1476"/>
<dbReference type="InterPro" id="IPR041347">
    <property type="entry name" value="MftR_C"/>
</dbReference>
<accession>A0A1T4YYR9</accession>
<evidence type="ECO:0000259" key="5">
    <source>
        <dbReference type="PROSITE" id="PS50977"/>
    </source>
</evidence>
<gene>
    <name evidence="6" type="ORF">SAMN06295964_1476</name>
</gene>
<feature type="domain" description="HTH tetR-type" evidence="5">
    <location>
        <begin position="14"/>
        <end position="74"/>
    </location>
</feature>
<dbReference type="OrthoDB" id="956698at2"/>
<evidence type="ECO:0000256" key="3">
    <source>
        <dbReference type="ARBA" id="ARBA00023163"/>
    </source>
</evidence>
<dbReference type="Pfam" id="PF00440">
    <property type="entry name" value="TetR_N"/>
    <property type="match status" value="1"/>
</dbReference>
<keyword evidence="7" id="KW-1185">Reference proteome</keyword>